<dbReference type="STRING" id="587636.SAMN05216199_2826"/>
<dbReference type="SUPFAM" id="SSF52172">
    <property type="entry name" value="CheY-like"/>
    <property type="match status" value="1"/>
</dbReference>
<reference evidence="7" key="1">
    <citation type="submission" date="2016-10" db="EMBL/GenBank/DDBJ databases">
        <authorList>
            <person name="Varghese N."/>
            <person name="Submissions S."/>
        </authorList>
    </citation>
    <scope>NUCLEOTIDE SEQUENCE [LARGE SCALE GENOMIC DNA]</scope>
    <source>
        <strain evidence="7">CGMCC 1.6963</strain>
    </source>
</reference>
<dbReference type="Gene3D" id="1.10.10.10">
    <property type="entry name" value="Winged helix-like DNA-binding domain superfamily/Winged helix DNA-binding domain"/>
    <property type="match status" value="1"/>
</dbReference>
<evidence type="ECO:0000256" key="3">
    <source>
        <dbReference type="ARBA" id="ARBA00023015"/>
    </source>
</evidence>
<protein>
    <submittedName>
        <fullName evidence="6">GAF domain-containing protein</fullName>
    </submittedName>
</protein>
<dbReference type="InterPro" id="IPR003018">
    <property type="entry name" value="GAF"/>
</dbReference>
<dbReference type="RefSeq" id="WP_091759246.1">
    <property type="nucleotide sequence ID" value="NZ_FOHB01000005.1"/>
</dbReference>
<dbReference type="EMBL" id="FOHB01000005">
    <property type="protein sequence ID" value="SES31887.1"/>
    <property type="molecule type" value="Genomic_DNA"/>
</dbReference>
<evidence type="ECO:0000313" key="6">
    <source>
        <dbReference type="EMBL" id="SES31887.1"/>
    </source>
</evidence>
<dbReference type="InterPro" id="IPR005561">
    <property type="entry name" value="ANTAR"/>
</dbReference>
<keyword evidence="3" id="KW-0805">Transcription regulation</keyword>
<dbReference type="Proteomes" id="UP000199019">
    <property type="component" value="Unassembled WGS sequence"/>
</dbReference>
<keyword evidence="2" id="KW-0418">Kinase</keyword>
<keyword evidence="1" id="KW-0808">Transferase</keyword>
<dbReference type="Pfam" id="PF13185">
    <property type="entry name" value="GAF_2"/>
    <property type="match status" value="1"/>
</dbReference>
<dbReference type="SUPFAM" id="SSF55781">
    <property type="entry name" value="GAF domain-like"/>
    <property type="match status" value="1"/>
</dbReference>
<keyword evidence="7" id="KW-1185">Reference proteome</keyword>
<dbReference type="InterPro" id="IPR012074">
    <property type="entry name" value="GAF_ANTAR"/>
</dbReference>
<feature type="domain" description="ANTAR" evidence="5">
    <location>
        <begin position="179"/>
        <end position="240"/>
    </location>
</feature>
<evidence type="ECO:0000256" key="4">
    <source>
        <dbReference type="ARBA" id="ARBA00023163"/>
    </source>
</evidence>
<name>A0A1H9WDX2_9MICO</name>
<dbReference type="Gene3D" id="3.30.450.40">
    <property type="match status" value="1"/>
</dbReference>
<dbReference type="OrthoDB" id="4935162at2"/>
<evidence type="ECO:0000256" key="1">
    <source>
        <dbReference type="ARBA" id="ARBA00022679"/>
    </source>
</evidence>
<dbReference type="Pfam" id="PF03861">
    <property type="entry name" value="ANTAR"/>
    <property type="match status" value="1"/>
</dbReference>
<dbReference type="InterPro" id="IPR011006">
    <property type="entry name" value="CheY-like_superfamily"/>
</dbReference>
<evidence type="ECO:0000313" key="7">
    <source>
        <dbReference type="Proteomes" id="UP000199019"/>
    </source>
</evidence>
<proteinExistence type="predicted"/>
<dbReference type="GO" id="GO:0003723">
    <property type="term" value="F:RNA binding"/>
    <property type="evidence" value="ECO:0007669"/>
    <property type="project" value="InterPro"/>
</dbReference>
<dbReference type="AlphaFoldDB" id="A0A1H9WDX2"/>
<evidence type="ECO:0000259" key="5">
    <source>
        <dbReference type="PROSITE" id="PS50921"/>
    </source>
</evidence>
<dbReference type="PIRSF" id="PIRSF036625">
    <property type="entry name" value="GAF_ANTAR"/>
    <property type="match status" value="1"/>
</dbReference>
<dbReference type="InterPro" id="IPR036388">
    <property type="entry name" value="WH-like_DNA-bd_sf"/>
</dbReference>
<organism evidence="6 7">
    <name type="scientific">Pedococcus cremeus</name>
    <dbReference type="NCBI Taxonomy" id="587636"/>
    <lineage>
        <taxon>Bacteria</taxon>
        <taxon>Bacillati</taxon>
        <taxon>Actinomycetota</taxon>
        <taxon>Actinomycetes</taxon>
        <taxon>Micrococcales</taxon>
        <taxon>Intrasporangiaceae</taxon>
        <taxon>Pedococcus</taxon>
    </lineage>
</organism>
<keyword evidence="4" id="KW-0804">Transcription</keyword>
<evidence type="ECO:0000256" key="2">
    <source>
        <dbReference type="ARBA" id="ARBA00022777"/>
    </source>
</evidence>
<dbReference type="PROSITE" id="PS50921">
    <property type="entry name" value="ANTAR"/>
    <property type="match status" value="1"/>
</dbReference>
<dbReference type="GO" id="GO:0016301">
    <property type="term" value="F:kinase activity"/>
    <property type="evidence" value="ECO:0007669"/>
    <property type="project" value="UniProtKB-KW"/>
</dbReference>
<sequence length="260" mass="27441">MVPTRNGADTSSAAADDLGTAEVFAALARSLAELGAMRPTLEQLVTCAVDLVPCDWAAVAAADHLGSQPARHSAGTDEDLMQTVAEIAGSIGTSPGWDAFKRGTVEYSRDLTAEGRYGSYPSEMVARTPIRSVLSFGLRLRDKPLGVLTLYGNVPDAFDECAQTRAALLAEHATIAIDAATAAYRAETLRVALETNRSIGAAIGILVERHKVSPEQAFDLLRVVSQRSNRRLADLADELVRTGHVSAAEHVSASDQQGAG</sequence>
<gene>
    <name evidence="6" type="ORF">SAMN05216199_2826</name>
</gene>
<dbReference type="InterPro" id="IPR029016">
    <property type="entry name" value="GAF-like_dom_sf"/>
</dbReference>
<accession>A0A1H9WDX2</accession>
<dbReference type="SMART" id="SM01012">
    <property type="entry name" value="ANTAR"/>
    <property type="match status" value="1"/>
</dbReference>